<dbReference type="InterPro" id="IPR013022">
    <property type="entry name" value="Xyl_isomerase-like_TIM-brl"/>
</dbReference>
<dbReference type="InterPro" id="IPR036237">
    <property type="entry name" value="Xyl_isomerase-like_sf"/>
</dbReference>
<dbReference type="InterPro" id="IPR026040">
    <property type="entry name" value="HyI-like"/>
</dbReference>
<dbReference type="PATRIC" id="fig|37919.13.peg.6421"/>
<dbReference type="EMBL" id="CP009111">
    <property type="protein sequence ID" value="ANS30775.1"/>
    <property type="molecule type" value="Genomic_DNA"/>
</dbReference>
<sequence>MDALAYTLNCSILLTDVPLLQRPQAARDAGFDAVEFWWPFDTAVPRDSDVDAFVAAIGNAGVQLTGLNFAAGDMPAGDRGLLSDPAQVSAFRDNIDITIGIGERLGTKAFNALYGNRIDGTDPKIQDDTAAENLAQAGKAADRIGAVVLVEPVSGTPAYPLKSAAEAIAVIDRVKAEHGVDSLRLLADLYHLEVNGDDVGAAIDAYADRIGHVQIADAPGRGEPGTGTLDIDGYLKRLAGHGYRGYVGLEYKSTRPDTFDWLPREQRASRAAH</sequence>
<accession>A0A1B1KDS4</accession>
<dbReference type="PANTHER" id="PTHR43489:SF6">
    <property type="entry name" value="HYDROXYPYRUVATE ISOMERASE-RELATED"/>
    <property type="match status" value="1"/>
</dbReference>
<dbReference type="PANTHER" id="PTHR43489">
    <property type="entry name" value="ISOMERASE"/>
    <property type="match status" value="1"/>
</dbReference>
<dbReference type="EC" id="5.3.1.22" evidence="4"/>
<dbReference type="PIRSF" id="PIRSF006241">
    <property type="entry name" value="HyI"/>
    <property type="match status" value="1"/>
</dbReference>
<organism evidence="4 5">
    <name type="scientific">Rhodococcus opacus</name>
    <name type="common">Nocardia opaca</name>
    <dbReference type="NCBI Taxonomy" id="37919"/>
    <lineage>
        <taxon>Bacteria</taxon>
        <taxon>Bacillati</taxon>
        <taxon>Actinomycetota</taxon>
        <taxon>Actinomycetes</taxon>
        <taxon>Mycobacteriales</taxon>
        <taxon>Nocardiaceae</taxon>
        <taxon>Rhodococcus</taxon>
    </lineage>
</organism>
<protein>
    <submittedName>
        <fullName evidence="4">Putative hydroxypyruvate isomerase</fullName>
        <ecNumber evidence="4">5.3.1.22</ecNumber>
    </submittedName>
</protein>
<dbReference type="RefSeq" id="WP_005565677.1">
    <property type="nucleotide sequence ID" value="NZ_CP009111.1"/>
</dbReference>
<dbReference type="Gene3D" id="3.20.20.150">
    <property type="entry name" value="Divalent-metal-dependent TIM barrel enzymes"/>
    <property type="match status" value="1"/>
</dbReference>
<dbReference type="AlphaFoldDB" id="A0A1B1KDS4"/>
<proteinExistence type="inferred from homology"/>
<dbReference type="Proteomes" id="UP000186108">
    <property type="component" value="Chromosome"/>
</dbReference>
<dbReference type="Pfam" id="PF01261">
    <property type="entry name" value="AP_endonuc_2"/>
    <property type="match status" value="1"/>
</dbReference>
<evidence type="ECO:0000313" key="4">
    <source>
        <dbReference type="EMBL" id="ANS30775.1"/>
    </source>
</evidence>
<dbReference type="InterPro" id="IPR050417">
    <property type="entry name" value="Sugar_Epim/Isomerase"/>
</dbReference>
<dbReference type="SUPFAM" id="SSF51658">
    <property type="entry name" value="Xylose isomerase-like"/>
    <property type="match status" value="1"/>
</dbReference>
<comment type="similarity">
    <text evidence="2">Belongs to the hyi family.</text>
</comment>
<evidence type="ECO:0000259" key="3">
    <source>
        <dbReference type="Pfam" id="PF01261"/>
    </source>
</evidence>
<dbReference type="GO" id="GO:0008903">
    <property type="term" value="F:hydroxypyruvate isomerase activity"/>
    <property type="evidence" value="ECO:0007669"/>
    <property type="project" value="UniProtKB-EC"/>
</dbReference>
<gene>
    <name evidence="4" type="ORF">R1CP_30740</name>
</gene>
<keyword evidence="1 2" id="KW-0413">Isomerase</keyword>
<evidence type="ECO:0000313" key="5">
    <source>
        <dbReference type="Proteomes" id="UP000186108"/>
    </source>
</evidence>
<evidence type="ECO:0000256" key="2">
    <source>
        <dbReference type="PIRNR" id="PIRNR006241"/>
    </source>
</evidence>
<feature type="domain" description="Xylose isomerase-like TIM barrel" evidence="3">
    <location>
        <begin position="24"/>
        <end position="263"/>
    </location>
</feature>
<keyword evidence="4" id="KW-0670">Pyruvate</keyword>
<evidence type="ECO:0000256" key="1">
    <source>
        <dbReference type="ARBA" id="ARBA00023235"/>
    </source>
</evidence>
<dbReference type="GO" id="GO:0046487">
    <property type="term" value="P:glyoxylate metabolic process"/>
    <property type="evidence" value="ECO:0007669"/>
    <property type="project" value="TreeGrafter"/>
</dbReference>
<reference evidence="4 5" key="1">
    <citation type="submission" date="2014-07" db="EMBL/GenBank/DDBJ databases">
        <authorList>
            <person name="Zhang J.E."/>
            <person name="Yang H."/>
            <person name="Guo J."/>
            <person name="Deng Z."/>
            <person name="Luo H."/>
            <person name="Luo M."/>
            <person name="Zhao B."/>
        </authorList>
    </citation>
    <scope>NUCLEOTIDE SEQUENCE [LARGE SCALE GENOMIC DNA]</scope>
    <source>
        <strain evidence="4 5">1CP</strain>
    </source>
</reference>
<name>A0A1B1KDS4_RHOOP</name>